<evidence type="ECO:0000313" key="1">
    <source>
        <dbReference type="EMBL" id="KAK7461266.1"/>
    </source>
</evidence>
<dbReference type="Proteomes" id="UP001498398">
    <property type="component" value="Unassembled WGS sequence"/>
</dbReference>
<evidence type="ECO:0000313" key="2">
    <source>
        <dbReference type="Proteomes" id="UP001498398"/>
    </source>
</evidence>
<reference evidence="1 2" key="1">
    <citation type="submission" date="2024-01" db="EMBL/GenBank/DDBJ databases">
        <title>A draft genome for the cacao thread blight pathogen Marasmiellus scandens.</title>
        <authorList>
            <person name="Baruah I.K."/>
            <person name="Leung J."/>
            <person name="Bukari Y."/>
            <person name="Amoako-Attah I."/>
            <person name="Meinhardt L.W."/>
            <person name="Bailey B.A."/>
            <person name="Cohen S.P."/>
        </authorList>
    </citation>
    <scope>NUCLEOTIDE SEQUENCE [LARGE SCALE GENOMIC DNA]</scope>
    <source>
        <strain evidence="1 2">GH-19</strain>
    </source>
</reference>
<proteinExistence type="predicted"/>
<accession>A0ABR1JHB8</accession>
<dbReference type="EMBL" id="JBANRG010000013">
    <property type="protein sequence ID" value="KAK7461266.1"/>
    <property type="molecule type" value="Genomic_DNA"/>
</dbReference>
<protein>
    <submittedName>
        <fullName evidence="1">Uncharacterized protein</fullName>
    </submittedName>
</protein>
<keyword evidence="2" id="KW-1185">Reference proteome</keyword>
<name>A0ABR1JHB8_9AGAR</name>
<gene>
    <name evidence="1" type="ORF">VKT23_008441</name>
</gene>
<sequence>MSDKSPEHPVVYQGLMHKAKQYLAMVQYVCGLYSYSIFGNFASSTAASSSLTSQSSTPKLLVDPVGSGLVSVHAPSSRKRPYSKLKSKQSVLQQERNKFLFHANPFNPTVVPVWRDAQAKLAPLSITLLASELGYFFPDPDMIISSPNDKTKQQLAYSWLKLRELFILRLSSHIAGSVPTLLCNQQW</sequence>
<organism evidence="1 2">
    <name type="scientific">Marasmiellus scandens</name>
    <dbReference type="NCBI Taxonomy" id="2682957"/>
    <lineage>
        <taxon>Eukaryota</taxon>
        <taxon>Fungi</taxon>
        <taxon>Dikarya</taxon>
        <taxon>Basidiomycota</taxon>
        <taxon>Agaricomycotina</taxon>
        <taxon>Agaricomycetes</taxon>
        <taxon>Agaricomycetidae</taxon>
        <taxon>Agaricales</taxon>
        <taxon>Marasmiineae</taxon>
        <taxon>Omphalotaceae</taxon>
        <taxon>Marasmiellus</taxon>
    </lineage>
</organism>
<comment type="caution">
    <text evidence="1">The sequence shown here is derived from an EMBL/GenBank/DDBJ whole genome shotgun (WGS) entry which is preliminary data.</text>
</comment>